<dbReference type="InterPro" id="IPR011611">
    <property type="entry name" value="PfkB_dom"/>
</dbReference>
<dbReference type="EMBL" id="JAEPBH010000006">
    <property type="protein sequence ID" value="MBK4714458.1"/>
    <property type="molecule type" value="Genomic_DNA"/>
</dbReference>
<dbReference type="GO" id="GO:0005829">
    <property type="term" value="C:cytosol"/>
    <property type="evidence" value="ECO:0007669"/>
    <property type="project" value="TreeGrafter"/>
</dbReference>
<evidence type="ECO:0000259" key="3">
    <source>
        <dbReference type="Pfam" id="PF00294"/>
    </source>
</evidence>
<comment type="caution">
    <text evidence="4">The sequence shown here is derived from an EMBL/GenBank/DDBJ whole genome shotgun (WGS) entry which is preliminary data.</text>
</comment>
<organism evidence="4 5">
    <name type="scientific">Tenebrionibacter intestinalis</name>
    <dbReference type="NCBI Taxonomy" id="2799638"/>
    <lineage>
        <taxon>Bacteria</taxon>
        <taxon>Pseudomonadati</taxon>
        <taxon>Pseudomonadota</taxon>
        <taxon>Gammaproteobacteria</taxon>
        <taxon>Enterobacterales</taxon>
        <taxon>Enterobacteriaceae</taxon>
        <taxon>Tenebrionibacter/Tenebrionicola group</taxon>
        <taxon>Tenebrionibacter</taxon>
    </lineage>
</organism>
<accession>A0A8K0V0E1</accession>
<evidence type="ECO:0000313" key="5">
    <source>
        <dbReference type="Proteomes" id="UP000659047"/>
    </source>
</evidence>
<keyword evidence="2 4" id="KW-0418">Kinase</keyword>
<dbReference type="SUPFAM" id="SSF53613">
    <property type="entry name" value="Ribokinase-like"/>
    <property type="match status" value="1"/>
</dbReference>
<keyword evidence="5" id="KW-1185">Reference proteome</keyword>
<dbReference type="InterPro" id="IPR029056">
    <property type="entry name" value="Ribokinase-like"/>
</dbReference>
<dbReference type="InterPro" id="IPR002173">
    <property type="entry name" value="Carboh/pur_kinase_PfkB_CS"/>
</dbReference>
<feature type="domain" description="Carbohydrate kinase PfkB" evidence="3">
    <location>
        <begin position="1"/>
        <end position="286"/>
    </location>
</feature>
<name>A0A8K0V0E1_9ENTR</name>
<dbReference type="Proteomes" id="UP000659047">
    <property type="component" value="Unassembled WGS sequence"/>
</dbReference>
<reference evidence="4" key="1">
    <citation type="submission" date="2021-01" db="EMBL/GenBank/DDBJ databases">
        <title>Intestinitalea alba gen. nov., sp. nov., a novel genus of the family Enterobacteriaceae, isolated from the gut of the plastic-eating mealworm Tenebrio molitor L.</title>
        <authorList>
            <person name="Yang Y."/>
        </authorList>
    </citation>
    <scope>NUCLEOTIDE SEQUENCE</scope>
    <source>
        <strain evidence="4">BIT-L3</strain>
    </source>
</reference>
<dbReference type="PANTHER" id="PTHR10584:SF157">
    <property type="entry name" value="SULFOFRUCTOSE KINASE"/>
    <property type="match status" value="1"/>
</dbReference>
<gene>
    <name evidence="4" type="ORF">JJB97_03720</name>
</gene>
<evidence type="ECO:0000313" key="4">
    <source>
        <dbReference type="EMBL" id="MBK4714458.1"/>
    </source>
</evidence>
<evidence type="ECO:0000256" key="2">
    <source>
        <dbReference type="ARBA" id="ARBA00022777"/>
    </source>
</evidence>
<protein>
    <submittedName>
        <fullName evidence="4">Sugar kinase</fullName>
    </submittedName>
</protein>
<dbReference type="RefSeq" id="WP_238712447.1">
    <property type="nucleotide sequence ID" value="NZ_JAEPBH010000006.1"/>
</dbReference>
<proteinExistence type="predicted"/>
<dbReference type="GO" id="GO:0016301">
    <property type="term" value="F:kinase activity"/>
    <property type="evidence" value="ECO:0007669"/>
    <property type="project" value="UniProtKB-KW"/>
</dbReference>
<dbReference type="CDD" id="cd01945">
    <property type="entry name" value="ribokinase_group_B"/>
    <property type="match status" value="1"/>
</dbReference>
<dbReference type="Gene3D" id="3.40.1190.20">
    <property type="match status" value="1"/>
</dbReference>
<dbReference type="PANTHER" id="PTHR10584">
    <property type="entry name" value="SUGAR KINASE"/>
    <property type="match status" value="1"/>
</dbReference>
<sequence>MSKIVCLGNAVWDRVFEMEKTPRQPTKYFATGYFENGGGIAATAAVACVRLGAQAVLISRLGDDSNGTLIRNELMQWGVDVSGIHIFANTQSSHAVIHVDSEGERQITVFRDSKCPASPDWLNASVLEGADCLLCDTSWPEGALWLIAEAKKRHIPTVLDLDLGASRMDELVAQGDHLAFSLPGLRLFTQQHEIADALKTAQKKTKGAVYVTCGAQGCYWLDGNEVRHAPAFSVRCVDTTGAGDVFHGALAVAIAEKRPTCEAIRFANAVAALKCTREGGRKGIPDRQQLAQFVGQHA</sequence>
<dbReference type="PROSITE" id="PS00584">
    <property type="entry name" value="PFKB_KINASES_2"/>
    <property type="match status" value="1"/>
</dbReference>
<dbReference type="AlphaFoldDB" id="A0A8K0V0E1"/>
<evidence type="ECO:0000256" key="1">
    <source>
        <dbReference type="ARBA" id="ARBA00022679"/>
    </source>
</evidence>
<dbReference type="Pfam" id="PF00294">
    <property type="entry name" value="PfkB"/>
    <property type="match status" value="1"/>
</dbReference>
<keyword evidence="1" id="KW-0808">Transferase</keyword>